<evidence type="ECO:0000313" key="1">
    <source>
        <dbReference type="EMBL" id="MFC4125887.1"/>
    </source>
</evidence>
<dbReference type="SUPFAM" id="SSF50104">
    <property type="entry name" value="Translation proteins SH3-like domain"/>
    <property type="match status" value="1"/>
</dbReference>
<gene>
    <name evidence="1" type="ORF">ACFOW8_13180</name>
</gene>
<dbReference type="Proteomes" id="UP001595767">
    <property type="component" value="Unassembled WGS sequence"/>
</dbReference>
<protein>
    <recommendedName>
        <fullName evidence="3">KOW motif-containing protein</fullName>
    </recommendedName>
</protein>
<dbReference type="InterPro" id="IPR008991">
    <property type="entry name" value="Translation_prot_SH3-like_sf"/>
</dbReference>
<dbReference type="EMBL" id="JBHSBA010000005">
    <property type="protein sequence ID" value="MFC4125887.1"/>
    <property type="molecule type" value="Genomic_DNA"/>
</dbReference>
<organism evidence="1 2">
    <name type="scientific">Nocardia rhizosphaerae</name>
    <dbReference type="NCBI Taxonomy" id="1691571"/>
    <lineage>
        <taxon>Bacteria</taxon>
        <taxon>Bacillati</taxon>
        <taxon>Actinomycetota</taxon>
        <taxon>Actinomycetes</taxon>
        <taxon>Mycobacteriales</taxon>
        <taxon>Nocardiaceae</taxon>
        <taxon>Nocardia</taxon>
    </lineage>
</organism>
<comment type="caution">
    <text evidence="1">The sequence shown here is derived from an EMBL/GenBank/DDBJ whole genome shotgun (WGS) entry which is preliminary data.</text>
</comment>
<proteinExistence type="predicted"/>
<evidence type="ECO:0008006" key="3">
    <source>
        <dbReference type="Google" id="ProtNLM"/>
    </source>
</evidence>
<keyword evidence="2" id="KW-1185">Reference proteome</keyword>
<sequence length="69" mass="7655">MGIREFSAGDVVYFPAGPFCGVCGVVREVDTGRATVRLEFAEGTTHREGGVLWERRHRLTVGFDEIELV</sequence>
<dbReference type="InterPro" id="IPR014722">
    <property type="entry name" value="Rib_uL2_dom2"/>
</dbReference>
<name>A0ABV8L506_9NOCA</name>
<accession>A0ABV8L506</accession>
<reference evidence="2" key="1">
    <citation type="journal article" date="2019" name="Int. J. Syst. Evol. Microbiol.">
        <title>The Global Catalogue of Microorganisms (GCM) 10K type strain sequencing project: providing services to taxonomists for standard genome sequencing and annotation.</title>
        <authorList>
            <consortium name="The Broad Institute Genomics Platform"/>
            <consortium name="The Broad Institute Genome Sequencing Center for Infectious Disease"/>
            <person name="Wu L."/>
            <person name="Ma J."/>
        </authorList>
    </citation>
    <scope>NUCLEOTIDE SEQUENCE [LARGE SCALE GENOMIC DNA]</scope>
    <source>
        <strain evidence="2">CGMCC 4.7204</strain>
    </source>
</reference>
<evidence type="ECO:0000313" key="2">
    <source>
        <dbReference type="Proteomes" id="UP001595767"/>
    </source>
</evidence>
<dbReference type="Gene3D" id="2.30.30.30">
    <property type="match status" value="1"/>
</dbReference>
<dbReference type="RefSeq" id="WP_378550621.1">
    <property type="nucleotide sequence ID" value="NZ_JBHSBA010000005.1"/>
</dbReference>